<dbReference type="GO" id="GO:0042162">
    <property type="term" value="F:telomeric DNA binding"/>
    <property type="evidence" value="ECO:0007669"/>
    <property type="project" value="UniProtKB-ARBA"/>
</dbReference>
<evidence type="ECO:0000256" key="3">
    <source>
        <dbReference type="ARBA" id="ARBA00023242"/>
    </source>
</evidence>
<dbReference type="Gene3D" id="1.10.246.220">
    <property type="match status" value="1"/>
</dbReference>
<dbReference type="InterPro" id="IPR000626">
    <property type="entry name" value="Ubiquitin-like_dom"/>
</dbReference>
<feature type="domain" description="Myb-like" evidence="6">
    <location>
        <begin position="571"/>
        <end position="626"/>
    </location>
</feature>
<evidence type="ECO:0000256" key="2">
    <source>
        <dbReference type="ARBA" id="ARBA00023125"/>
    </source>
</evidence>
<keyword evidence="9" id="KW-1185">Reference proteome</keyword>
<dbReference type="PROSITE" id="PS50053">
    <property type="entry name" value="UBIQUITIN_2"/>
    <property type="match status" value="1"/>
</dbReference>
<evidence type="ECO:0000259" key="7">
    <source>
        <dbReference type="PROSITE" id="PS51294"/>
    </source>
</evidence>
<name>A0A803N2L0_CHEQI</name>
<feature type="compositionally biased region" description="Low complexity" evidence="4">
    <location>
        <begin position="666"/>
        <end position="675"/>
    </location>
</feature>
<dbReference type="SUPFAM" id="SSF46689">
    <property type="entry name" value="Homeodomain-like"/>
    <property type="match status" value="1"/>
</dbReference>
<dbReference type="SUPFAM" id="SSF54236">
    <property type="entry name" value="Ubiquitin-like"/>
    <property type="match status" value="1"/>
</dbReference>
<protein>
    <submittedName>
        <fullName evidence="8">Uncharacterized protein</fullName>
    </submittedName>
</protein>
<gene>
    <name evidence="8" type="primary">LOC110715285</name>
</gene>
<dbReference type="PANTHER" id="PTHR21717:SF70">
    <property type="entry name" value="TELOMERE REPEAT-BINDING PROTEIN 2-RELATED"/>
    <property type="match status" value="1"/>
</dbReference>
<dbReference type="CDD" id="cd11660">
    <property type="entry name" value="SANT_TRF"/>
    <property type="match status" value="1"/>
</dbReference>
<dbReference type="SMR" id="A0A803N2L0"/>
<evidence type="ECO:0000259" key="5">
    <source>
        <dbReference type="PROSITE" id="PS50053"/>
    </source>
</evidence>
<evidence type="ECO:0000259" key="6">
    <source>
        <dbReference type="PROSITE" id="PS50090"/>
    </source>
</evidence>
<dbReference type="SMART" id="SM00717">
    <property type="entry name" value="SANT"/>
    <property type="match status" value="1"/>
</dbReference>
<organism evidence="8 9">
    <name type="scientific">Chenopodium quinoa</name>
    <name type="common">Quinoa</name>
    <dbReference type="NCBI Taxonomy" id="63459"/>
    <lineage>
        <taxon>Eukaryota</taxon>
        <taxon>Viridiplantae</taxon>
        <taxon>Streptophyta</taxon>
        <taxon>Embryophyta</taxon>
        <taxon>Tracheophyta</taxon>
        <taxon>Spermatophyta</taxon>
        <taxon>Magnoliopsida</taxon>
        <taxon>eudicotyledons</taxon>
        <taxon>Gunneridae</taxon>
        <taxon>Pentapetalae</taxon>
        <taxon>Caryophyllales</taxon>
        <taxon>Chenopodiaceae</taxon>
        <taxon>Chenopodioideae</taxon>
        <taxon>Atripliceae</taxon>
        <taxon>Chenopodium</taxon>
    </lineage>
</organism>
<dbReference type="OMA" id="KDFRCAK"/>
<evidence type="ECO:0000313" key="8">
    <source>
        <dbReference type="EnsemblPlants" id="AUR62039363-RA:cds"/>
    </source>
</evidence>
<reference evidence="8" key="1">
    <citation type="journal article" date="2017" name="Nature">
        <title>The genome of Chenopodium quinoa.</title>
        <authorList>
            <person name="Jarvis D.E."/>
            <person name="Ho Y.S."/>
            <person name="Lightfoot D.J."/>
            <person name="Schmoeckel S.M."/>
            <person name="Li B."/>
            <person name="Borm T.J.A."/>
            <person name="Ohyanagi H."/>
            <person name="Mineta K."/>
            <person name="Michell C.T."/>
            <person name="Saber N."/>
            <person name="Kharbatia N.M."/>
            <person name="Rupper R.R."/>
            <person name="Sharp A.R."/>
            <person name="Dally N."/>
            <person name="Boughton B.A."/>
            <person name="Woo Y.H."/>
            <person name="Gao G."/>
            <person name="Schijlen E.G.W.M."/>
            <person name="Guo X."/>
            <person name="Momin A.A."/>
            <person name="Negrao S."/>
            <person name="Al-Babili S."/>
            <person name="Gehring C."/>
            <person name="Roessner U."/>
            <person name="Jung C."/>
            <person name="Murphy K."/>
            <person name="Arold S.T."/>
            <person name="Gojobori T."/>
            <person name="van der Linden C.G."/>
            <person name="van Loo E.N."/>
            <person name="Jellen E.N."/>
            <person name="Maughan P.J."/>
            <person name="Tester M."/>
        </authorList>
    </citation>
    <scope>NUCLEOTIDE SEQUENCE [LARGE SCALE GENOMIC DNA]</scope>
    <source>
        <strain evidence="8">cv. PI 614886</strain>
    </source>
</reference>
<comment type="subcellular location">
    <subcellularLocation>
        <location evidence="1">Nucleus</location>
    </subcellularLocation>
</comment>
<feature type="region of interest" description="Disordered" evidence="4">
    <location>
        <begin position="657"/>
        <end position="683"/>
    </location>
</feature>
<dbReference type="GO" id="GO:0005634">
    <property type="term" value="C:nucleus"/>
    <property type="evidence" value="ECO:0007669"/>
    <property type="project" value="UniProtKB-SubCell"/>
</dbReference>
<evidence type="ECO:0000256" key="1">
    <source>
        <dbReference type="ARBA" id="ARBA00004123"/>
    </source>
</evidence>
<dbReference type="InterPro" id="IPR031105">
    <property type="entry name" value="TRP_plant"/>
</dbReference>
<evidence type="ECO:0000313" key="9">
    <source>
        <dbReference type="Proteomes" id="UP000596660"/>
    </source>
</evidence>
<dbReference type="Proteomes" id="UP000596660">
    <property type="component" value="Unplaced"/>
</dbReference>
<feature type="region of interest" description="Disordered" evidence="4">
    <location>
        <begin position="285"/>
        <end position="305"/>
    </location>
</feature>
<feature type="domain" description="Ubiquitin-like" evidence="5">
    <location>
        <begin position="385"/>
        <end position="458"/>
    </location>
</feature>
<proteinExistence type="predicted"/>
<dbReference type="OrthoDB" id="2020981at2759"/>
<dbReference type="PANTHER" id="PTHR21717">
    <property type="entry name" value="TELOMERIC REPEAT BINDING PROTEIN"/>
    <property type="match status" value="1"/>
</dbReference>
<dbReference type="AlphaFoldDB" id="A0A803N2L0"/>
<dbReference type="Gramene" id="AUR62039363-RA">
    <property type="protein sequence ID" value="AUR62039363-RA:cds"/>
    <property type="gene ID" value="AUR62039363"/>
</dbReference>
<dbReference type="PROSITE" id="PS50090">
    <property type="entry name" value="MYB_LIKE"/>
    <property type="match status" value="1"/>
</dbReference>
<dbReference type="GeneID" id="110715285"/>
<dbReference type="InterPro" id="IPR029071">
    <property type="entry name" value="Ubiquitin-like_domsf"/>
</dbReference>
<dbReference type="RefSeq" id="XP_021749541.1">
    <property type="nucleotide sequence ID" value="XM_021893849.1"/>
</dbReference>
<feature type="domain" description="HTH myb-type" evidence="7">
    <location>
        <begin position="571"/>
        <end position="630"/>
    </location>
</feature>
<dbReference type="InterPro" id="IPR001005">
    <property type="entry name" value="SANT/Myb"/>
</dbReference>
<dbReference type="EnsemblPlants" id="AUR62039363-RA">
    <property type="protein sequence ID" value="AUR62039363-RA:cds"/>
    <property type="gene ID" value="AUR62039363"/>
</dbReference>
<dbReference type="PROSITE" id="PS51294">
    <property type="entry name" value="HTH_MYB"/>
    <property type="match status" value="1"/>
</dbReference>
<dbReference type="InterPro" id="IPR057625">
    <property type="entry name" value="TPR1-6-like_ubiquitin"/>
</dbReference>
<keyword evidence="3" id="KW-0539">Nucleus</keyword>
<keyword evidence="2" id="KW-0238">DNA-binding</keyword>
<dbReference type="KEGG" id="cqi:110715285"/>
<sequence length="683" mass="74736">MVLLKRTLDHVVNGYRSPAIPRAPRSIRKRGFRQKTPENGGQVCAFELLATVAGKLLEESECSSASSSAAVGFDQCRIDKDVVVKKEPLDVDKTLGGEHDDQGSSEGSVFFSGLQRDSFKGKLEKVNEVTGMDASPFASSACSEKVDSDSKLVTQKINSLFVKHSCKVDGSSPKCGESDDINIENGLIRKLYTNGGASGVNATANKSSAPTNSEENVNLTLGRGANPNASSLKEGNDVKINCKDNDEILSQCSKPNNIMKAFRSPACDEDNKLLSSKYWKTAPKLKDYEPSNTDGGLKNNDTSKRPSYEIDRFQRNTPFKKRRLFDRSSVVTYDGGISCESVSNSPEKGLDDEKNASAGKLLEGKGTPSSGLCRQKSCNSRNSQVRLSIKSFKVPELFIEVPESTTVGSLKRTVLEAVTTILGGGLRVGVLLQGKTVRDDNRTLLQSGISQSDDMDTIGFMLEPNNPTQPSPLVCSQEPPPPVPCDSPKFVNRSQVNPNGNSFAIKTPEKPFLTDSIKPSGSIKDLVSYPSTELTDKTLSKSKAIVPVPEESMEALAVVPMNQRSKRSDIGQRRTRRPFSVSEVEALVRAVEKLGTGRWRDVKLCAFENAKHRTYVDLKDKWKTLVHTARISPQQRRGEPVPQDLLDRVLAAQSYWSEHQAKQHGKQQQQQGIIAKLTDSVRP</sequence>
<dbReference type="InterPro" id="IPR017930">
    <property type="entry name" value="Myb_dom"/>
</dbReference>
<dbReference type="Pfam" id="PF23603">
    <property type="entry name" value="Ubiquitin_TPR1"/>
    <property type="match status" value="1"/>
</dbReference>
<evidence type="ECO:0000256" key="4">
    <source>
        <dbReference type="SAM" id="MobiDB-lite"/>
    </source>
</evidence>
<dbReference type="InterPro" id="IPR009057">
    <property type="entry name" value="Homeodomain-like_sf"/>
</dbReference>
<accession>A0A803N2L0</accession>
<reference evidence="8" key="2">
    <citation type="submission" date="2021-03" db="UniProtKB">
        <authorList>
            <consortium name="EnsemblPlants"/>
        </authorList>
    </citation>
    <scope>IDENTIFICATION</scope>
</reference>